<comment type="subcellular location">
    <subcellularLocation>
        <location evidence="1">Cell envelope</location>
    </subcellularLocation>
</comment>
<keyword evidence="2" id="KW-0175">Coiled coil</keyword>
<name>A0A5B9DKH8_9HYPH</name>
<dbReference type="OrthoDB" id="9791520at2"/>
<dbReference type="Gene3D" id="2.40.420.20">
    <property type="match status" value="1"/>
</dbReference>
<dbReference type="Proteomes" id="UP000321062">
    <property type="component" value="Chromosome"/>
</dbReference>
<protein>
    <submittedName>
        <fullName evidence="4">HlyD family efflux transporter periplasmic adaptor subunit</fullName>
    </submittedName>
</protein>
<dbReference type="GO" id="GO:0030313">
    <property type="term" value="C:cell envelope"/>
    <property type="evidence" value="ECO:0007669"/>
    <property type="project" value="UniProtKB-SubCell"/>
</dbReference>
<gene>
    <name evidence="4" type="ORF">FNA67_06210</name>
</gene>
<dbReference type="Gene3D" id="1.10.287.470">
    <property type="entry name" value="Helix hairpin bin"/>
    <property type="match status" value="1"/>
</dbReference>
<evidence type="ECO:0000256" key="1">
    <source>
        <dbReference type="ARBA" id="ARBA00004196"/>
    </source>
</evidence>
<reference evidence="4 5" key="1">
    <citation type="journal article" date="2015" name="Int. J. Syst. Evol. Microbiol.">
        <title>Youhaiella tibetensis gen. nov., sp. nov., isolated from subsurface sediment.</title>
        <authorList>
            <person name="Wang Y.X."/>
            <person name="Huang F.Q."/>
            <person name="Nogi Y."/>
            <person name="Pang S.J."/>
            <person name="Wang P.K."/>
            <person name="Lv J."/>
        </authorList>
    </citation>
    <scope>NUCLEOTIDE SEQUENCE [LARGE SCALE GENOMIC DNA]</scope>
    <source>
        <strain evidence="5">fig4</strain>
    </source>
</reference>
<organism evidence="4 5">
    <name type="scientific">Paradevosia tibetensis</name>
    <dbReference type="NCBI Taxonomy" id="1447062"/>
    <lineage>
        <taxon>Bacteria</taxon>
        <taxon>Pseudomonadati</taxon>
        <taxon>Pseudomonadota</taxon>
        <taxon>Alphaproteobacteria</taxon>
        <taxon>Hyphomicrobiales</taxon>
        <taxon>Devosiaceae</taxon>
        <taxon>Paradevosia</taxon>
    </lineage>
</organism>
<sequence length="400" mass="42426">MVRRIAWVVVAVVLLAGIAWALWPRPILVETGSVENRDLVLQIDNEGRSQVREVFTVSAPIAGRMARLDLHAGDSVTKGETVVAEIRPLDPGLLDSRSRQVSQARTQAAQSAVDLAEAERDRASAQLSFAQSALDRQLFLSERGTVPETATDQARFDLSTARSALASAEASLKMRQDELQATKAELIEGNDEASTPQCCMSVYTPASGLVLRVLTESEQVVQPGAPLLTLGDPSDIEIVVPTLSSDAVGIAVGADATIDGWGGPPLEARVTRIDPAARTVVSALGIEEQRVDVILALAEPVPQGYRLGHDFRVIAHITTWRGDGVLAVPAGALFRHGNDWAVFVVSGGKAQRRIVQIGHQNADYGEVLSGLKTGEAVVLYPNDQLADGSAVTISTGVEGG</sequence>
<dbReference type="Pfam" id="PF25989">
    <property type="entry name" value="YknX_C"/>
    <property type="match status" value="1"/>
</dbReference>
<dbReference type="InterPro" id="IPR058637">
    <property type="entry name" value="YknX-like_C"/>
</dbReference>
<evidence type="ECO:0000259" key="3">
    <source>
        <dbReference type="Pfam" id="PF25989"/>
    </source>
</evidence>
<keyword evidence="5" id="KW-1185">Reference proteome</keyword>
<dbReference type="RefSeq" id="WP_147655424.1">
    <property type="nucleotide sequence ID" value="NZ_BMFM01000001.1"/>
</dbReference>
<dbReference type="PANTHER" id="PTHR32347:SF29">
    <property type="entry name" value="UPF0194 MEMBRANE PROTEIN YBHG"/>
    <property type="match status" value="1"/>
</dbReference>
<evidence type="ECO:0000256" key="2">
    <source>
        <dbReference type="ARBA" id="ARBA00023054"/>
    </source>
</evidence>
<proteinExistence type="predicted"/>
<feature type="domain" description="YknX-like C-terminal permuted SH3-like" evidence="3">
    <location>
        <begin position="325"/>
        <end position="393"/>
    </location>
</feature>
<dbReference type="PANTHER" id="PTHR32347">
    <property type="entry name" value="EFFLUX SYSTEM COMPONENT YKNX-RELATED"/>
    <property type="match status" value="1"/>
</dbReference>
<dbReference type="AlphaFoldDB" id="A0A5B9DKH8"/>
<evidence type="ECO:0000313" key="5">
    <source>
        <dbReference type="Proteomes" id="UP000321062"/>
    </source>
</evidence>
<dbReference type="EMBL" id="CP041690">
    <property type="protein sequence ID" value="QEE19791.1"/>
    <property type="molecule type" value="Genomic_DNA"/>
</dbReference>
<dbReference type="Gene3D" id="2.40.50.100">
    <property type="match status" value="1"/>
</dbReference>
<accession>A0A5B9DKH8</accession>
<dbReference type="InterPro" id="IPR050465">
    <property type="entry name" value="UPF0194_transport"/>
</dbReference>
<dbReference type="KEGG" id="yti:FNA67_06210"/>
<evidence type="ECO:0000313" key="4">
    <source>
        <dbReference type="EMBL" id="QEE19791.1"/>
    </source>
</evidence>